<dbReference type="EMBL" id="BBRZ01000109">
    <property type="protein sequence ID" value="GAM58860.1"/>
    <property type="molecule type" value="Genomic_DNA"/>
</dbReference>
<accession>A0A0B8NWC9</accession>
<comment type="similarity">
    <text evidence="1">Belongs to the HyuE racemase family.</text>
</comment>
<evidence type="ECO:0008006" key="4">
    <source>
        <dbReference type="Google" id="ProtNLM"/>
    </source>
</evidence>
<name>A0A0B8NWC9_9VIBR</name>
<dbReference type="InterPro" id="IPR015942">
    <property type="entry name" value="Asp/Glu/hydantoin_racemase"/>
</dbReference>
<sequence length="214" mass="23846">MTKVALIHAVDIAIEPIKRAFENEWPEAETLHLWDQALSVERAKTASLTPFLFQRVESLYQLARESGVDAVMFTCSAFGEAIEKLAQHSEIPVLKPNQAMFEQAIELNKPIAMLGTFEPAMQGMVEEFYQLADESAELVTLCAPEARVALNKGDADTHNQQLLKKAESLDEIDVLMLAHFSSSIAKSLIEKETHKTVLSSPECAVRYLKRVLCS</sequence>
<dbReference type="AlphaFoldDB" id="A0A0B8NWC9"/>
<reference evidence="2 3" key="2">
    <citation type="submission" date="2015-01" db="EMBL/GenBank/DDBJ databases">
        <authorList>
            <consortium name="NBRP consortium"/>
            <person name="Sawabe T."/>
            <person name="Meirelles P."/>
            <person name="Feng G."/>
            <person name="Sayaka M."/>
            <person name="Hattori M."/>
            <person name="Ohkuma M."/>
        </authorList>
    </citation>
    <scope>NUCLEOTIDE SEQUENCE [LARGE SCALE GENOMIC DNA]</scope>
    <source>
        <strain evidence="3">JCM 19231</strain>
    </source>
</reference>
<protein>
    <recommendedName>
        <fullName evidence="4">Arylsulfatase</fullName>
    </recommendedName>
</protein>
<evidence type="ECO:0000313" key="2">
    <source>
        <dbReference type="EMBL" id="GAM58860.1"/>
    </source>
</evidence>
<comment type="caution">
    <text evidence="2">The sequence shown here is derived from an EMBL/GenBank/DDBJ whole genome shotgun (WGS) entry which is preliminary data.</text>
</comment>
<evidence type="ECO:0000313" key="3">
    <source>
        <dbReference type="Proteomes" id="UP000031671"/>
    </source>
</evidence>
<gene>
    <name evidence="2" type="ORF">JCM19231_25</name>
</gene>
<keyword evidence="3" id="KW-1185">Reference proteome</keyword>
<dbReference type="InterPro" id="IPR053714">
    <property type="entry name" value="Iso_Racemase_Enz_sf"/>
</dbReference>
<evidence type="ECO:0000256" key="1">
    <source>
        <dbReference type="ARBA" id="ARBA00038414"/>
    </source>
</evidence>
<dbReference type="Pfam" id="PF01177">
    <property type="entry name" value="Asp_Glu_race"/>
    <property type="match status" value="1"/>
</dbReference>
<dbReference type="Proteomes" id="UP000031671">
    <property type="component" value="Unassembled WGS sequence"/>
</dbReference>
<dbReference type="GO" id="GO:0047661">
    <property type="term" value="F:amino-acid racemase activity"/>
    <property type="evidence" value="ECO:0007669"/>
    <property type="project" value="InterPro"/>
</dbReference>
<dbReference type="Gene3D" id="3.40.50.12500">
    <property type="match status" value="1"/>
</dbReference>
<proteinExistence type="inferred from homology"/>
<organism evidence="2 3">
    <name type="scientific">Vibrio ishigakensis</name>
    <dbReference type="NCBI Taxonomy" id="1481914"/>
    <lineage>
        <taxon>Bacteria</taxon>
        <taxon>Pseudomonadati</taxon>
        <taxon>Pseudomonadota</taxon>
        <taxon>Gammaproteobacteria</taxon>
        <taxon>Vibrionales</taxon>
        <taxon>Vibrionaceae</taxon>
        <taxon>Vibrio</taxon>
    </lineage>
</organism>
<reference evidence="2 3" key="1">
    <citation type="submission" date="2015-01" db="EMBL/GenBank/DDBJ databases">
        <title>Vibrio sp. C1 JCM 19231 whole genome shotgun sequence.</title>
        <authorList>
            <person name="Sawabe T."/>
            <person name="Meirelles P."/>
            <person name="Feng G."/>
            <person name="Sayaka M."/>
            <person name="Hattori M."/>
            <person name="Ohkuma M."/>
        </authorList>
    </citation>
    <scope>NUCLEOTIDE SEQUENCE [LARGE SCALE GENOMIC DNA]</scope>
    <source>
        <strain evidence="3">JCM 19231</strain>
    </source>
</reference>
<dbReference type="RefSeq" id="WP_261835713.1">
    <property type="nucleotide sequence ID" value="NZ_AP024882.1"/>
</dbReference>